<keyword evidence="6" id="KW-1185">Reference proteome</keyword>
<feature type="compositionally biased region" description="Pro residues" evidence="3">
    <location>
        <begin position="1"/>
        <end position="15"/>
    </location>
</feature>
<dbReference type="GO" id="GO:0005634">
    <property type="term" value="C:nucleus"/>
    <property type="evidence" value="ECO:0000318"/>
    <property type="project" value="GO_Central"/>
</dbReference>
<evidence type="ECO:0000259" key="4">
    <source>
        <dbReference type="PROSITE" id="PS50891"/>
    </source>
</evidence>
<dbReference type="PANTHER" id="PTHR31301">
    <property type="entry name" value="LOB DOMAIN-CONTAINING PROTEIN 4-RELATED"/>
    <property type="match status" value="1"/>
</dbReference>
<reference evidence="6" key="1">
    <citation type="journal article" date="2012" name="Nat. Biotechnol.">
        <title>Reference genome sequence of the model plant Setaria.</title>
        <authorList>
            <person name="Bennetzen J.L."/>
            <person name="Schmutz J."/>
            <person name="Wang H."/>
            <person name="Percifield R."/>
            <person name="Hawkins J."/>
            <person name="Pontaroli A.C."/>
            <person name="Estep M."/>
            <person name="Feng L."/>
            <person name="Vaughn J.N."/>
            <person name="Grimwood J."/>
            <person name="Jenkins J."/>
            <person name="Barry K."/>
            <person name="Lindquist E."/>
            <person name="Hellsten U."/>
            <person name="Deshpande S."/>
            <person name="Wang X."/>
            <person name="Wu X."/>
            <person name="Mitros T."/>
            <person name="Triplett J."/>
            <person name="Yang X."/>
            <person name="Ye C.Y."/>
            <person name="Mauro-Herrera M."/>
            <person name="Wang L."/>
            <person name="Li P."/>
            <person name="Sharma M."/>
            <person name="Sharma R."/>
            <person name="Ronald P.C."/>
            <person name="Panaud O."/>
            <person name="Kellogg E.A."/>
            <person name="Brutnell T.P."/>
            <person name="Doust A.N."/>
            <person name="Tuskan G.A."/>
            <person name="Rokhsar D."/>
            <person name="Devos K.M."/>
        </authorList>
    </citation>
    <scope>NUCLEOTIDE SEQUENCE [LARGE SCALE GENOMIC DNA]</scope>
    <source>
        <strain evidence="6">cv. Yugu1</strain>
    </source>
</reference>
<dbReference type="InParanoid" id="K3YEJ2"/>
<comment type="similarity">
    <text evidence="1">Belongs to the LOB domain-containing protein family.</text>
</comment>
<evidence type="ECO:0000256" key="1">
    <source>
        <dbReference type="ARBA" id="ARBA00005474"/>
    </source>
</evidence>
<dbReference type="PANTHER" id="PTHR31301:SF191">
    <property type="entry name" value="LOB DOMAIN-CONTAINING PROTEIN"/>
    <property type="match status" value="1"/>
</dbReference>
<dbReference type="HOGENOM" id="CLU_920060_0_0_1"/>
<evidence type="ECO:0000256" key="3">
    <source>
        <dbReference type="SAM" id="MobiDB-lite"/>
    </source>
</evidence>
<dbReference type="eggNOG" id="ENOG502R4A8">
    <property type="taxonomic scope" value="Eukaryota"/>
</dbReference>
<evidence type="ECO:0000256" key="2">
    <source>
        <dbReference type="SAM" id="Coils"/>
    </source>
</evidence>
<sequence length="303" mass="32164">MSAPPAPTWSPPPPSGGVISSEPDSPSSDGSSSPSAPAAGSSSIISSSSTPTPPPPARGSGGASAPPPTPPGCAACKHKRQKCSAGCILAPYFPASDPDKFRSVLRVFGVKNLLRTLREVPPPRWDACVRSVVYESRMRLADPVRGCAGAIEDLEAQLMDTAVELEVLRRRLESYRQAKRGGLRLFRTPNPSQHGRAAASPRGVTDLDAARQQPGRARGDMMHPQGPHGAAWPPAMAWLAATPPQFHAMRPQFSPVPPQLSATQPQFSAMQSQSAMRRQAATRGAAVMIRDDFGNAWANDDER</sequence>
<feature type="coiled-coil region" evidence="2">
    <location>
        <begin position="151"/>
        <end position="178"/>
    </location>
</feature>
<reference evidence="5" key="2">
    <citation type="submission" date="2018-08" db="UniProtKB">
        <authorList>
            <consortium name="EnsemblPlants"/>
        </authorList>
    </citation>
    <scope>IDENTIFICATION</scope>
    <source>
        <strain evidence="5">Yugu1</strain>
    </source>
</reference>
<dbReference type="GO" id="GO:0006355">
    <property type="term" value="P:regulation of DNA-templated transcription"/>
    <property type="evidence" value="ECO:0000318"/>
    <property type="project" value="GO_Central"/>
</dbReference>
<feature type="region of interest" description="Disordered" evidence="3">
    <location>
        <begin position="185"/>
        <end position="207"/>
    </location>
</feature>
<dbReference type="STRING" id="4555.K3YEJ2"/>
<evidence type="ECO:0000313" key="5">
    <source>
        <dbReference type="EnsemblPlants" id="KQK97221"/>
    </source>
</evidence>
<dbReference type="PROSITE" id="PS50891">
    <property type="entry name" value="LOB"/>
    <property type="match status" value="1"/>
</dbReference>
<dbReference type="InterPro" id="IPR004883">
    <property type="entry name" value="LOB"/>
</dbReference>
<dbReference type="Proteomes" id="UP000004995">
    <property type="component" value="Unassembled WGS sequence"/>
</dbReference>
<dbReference type="EMBL" id="AGNK02004334">
    <property type="status" value="NOT_ANNOTATED_CDS"/>
    <property type="molecule type" value="Genomic_DNA"/>
</dbReference>
<dbReference type="Pfam" id="PF03195">
    <property type="entry name" value="LOB"/>
    <property type="match status" value="1"/>
</dbReference>
<protein>
    <recommendedName>
        <fullName evidence="4">LOB domain-containing protein</fullName>
    </recommendedName>
</protein>
<dbReference type="Gramene" id="KQK97221">
    <property type="protein sequence ID" value="KQK97221"/>
    <property type="gene ID" value="SETIT_012657mg"/>
</dbReference>
<proteinExistence type="inferred from homology"/>
<dbReference type="AlphaFoldDB" id="K3YEJ2"/>
<dbReference type="GO" id="GO:0001216">
    <property type="term" value="F:DNA-binding transcription activator activity"/>
    <property type="evidence" value="ECO:0000318"/>
    <property type="project" value="GO_Central"/>
</dbReference>
<name>K3YEJ2_SETIT</name>
<organism evidence="5 6">
    <name type="scientific">Setaria italica</name>
    <name type="common">Foxtail millet</name>
    <name type="synonym">Panicum italicum</name>
    <dbReference type="NCBI Taxonomy" id="4555"/>
    <lineage>
        <taxon>Eukaryota</taxon>
        <taxon>Viridiplantae</taxon>
        <taxon>Streptophyta</taxon>
        <taxon>Embryophyta</taxon>
        <taxon>Tracheophyta</taxon>
        <taxon>Spermatophyta</taxon>
        <taxon>Magnoliopsida</taxon>
        <taxon>Liliopsida</taxon>
        <taxon>Poales</taxon>
        <taxon>Poaceae</taxon>
        <taxon>PACMAD clade</taxon>
        <taxon>Panicoideae</taxon>
        <taxon>Panicodae</taxon>
        <taxon>Paniceae</taxon>
        <taxon>Cenchrinae</taxon>
        <taxon>Setaria</taxon>
    </lineage>
</organism>
<dbReference type="EnsemblPlants" id="KQK97221">
    <property type="protein sequence ID" value="KQK97221"/>
    <property type="gene ID" value="SETIT_012657mg"/>
</dbReference>
<feature type="compositionally biased region" description="Low complexity" evidence="3">
    <location>
        <begin position="16"/>
        <end position="50"/>
    </location>
</feature>
<feature type="domain" description="LOB" evidence="4">
    <location>
        <begin position="71"/>
        <end position="172"/>
    </location>
</feature>
<evidence type="ECO:0000313" key="6">
    <source>
        <dbReference type="Proteomes" id="UP000004995"/>
    </source>
</evidence>
<keyword evidence="2" id="KW-0175">Coiled coil</keyword>
<feature type="region of interest" description="Disordered" evidence="3">
    <location>
        <begin position="1"/>
        <end position="73"/>
    </location>
</feature>
<accession>K3YEJ2</accession>